<keyword evidence="2" id="KW-1185">Reference proteome</keyword>
<gene>
    <name evidence="1" type="ORF">H2199_003972</name>
</gene>
<reference evidence="1" key="1">
    <citation type="submission" date="2022-10" db="EMBL/GenBank/DDBJ databases">
        <title>Culturing micro-colonial fungi from biological soil crusts in the Mojave desert and describing Neophaeococcomyces mojavensis, and introducing the new genera and species Taxawa tesnikishii.</title>
        <authorList>
            <person name="Kurbessoian T."/>
            <person name="Stajich J.E."/>
        </authorList>
    </citation>
    <scope>NUCLEOTIDE SEQUENCE</scope>
    <source>
        <strain evidence="1">JES_115</strain>
    </source>
</reference>
<name>A0ACC2Z992_9PEZI</name>
<dbReference type="Proteomes" id="UP001172680">
    <property type="component" value="Unassembled WGS sequence"/>
</dbReference>
<accession>A0ACC2Z992</accession>
<evidence type="ECO:0000313" key="2">
    <source>
        <dbReference type="Proteomes" id="UP001172680"/>
    </source>
</evidence>
<sequence>MAHVDTAANFLGDNQGVQLGYNHGIFSANFYPKPERPETPPSPSDTIPFRRDVDFVDRGEILNQIHEKCSAPTSRAALFGLGGVGKSQLAIEYSYRVRERSPQTWVFWVHASTAARFEEGYRAIADKVKLPGRNEPKADILQLVRSWLCNEGKGKWLMVLDNADDVSVFFDIRGGRQGPPSGDSGSRQVPSLSTYLPQSHNGSILITTRDEDAAFRLTGAHRDIIRVEPMGQGHAIALLEKKLGHLFDEETAPKLTQALDYMPLAIAQAAAHINRVAPRSSVSKYVDEFRKSDRSKTNLLNYDAGDLRRDNSASNSIITTWQISFDHIRDTKPSAADLLSLMSFFDRQGIPEFLLHSHERGYSNDNTGNIEHENDNSEEDEGSSTASEDSDDKKFEDDIAILRGYSLIATNIEGDTFEMHGLVQLSTRRWLEAHSQLERWKQHYITRMCRVFPTGDYQNWGRCHTLFAHAEVAVGQKPADESSLKDWASVLHNAGWYAWTKGSYITAERMARKAVSTRGKVLGKEHPHTLASVANLAGVLQAQGKYEEAEEMVRRALEGREKVLGKEHPDTLSSVYCLAYLLHKRKQYKQAEVLYQRACTGYARVLGFNHPKTLACSRNYSSMVAEMADQT</sequence>
<dbReference type="EMBL" id="JAPDRP010000010">
    <property type="protein sequence ID" value="KAJ9644104.1"/>
    <property type="molecule type" value="Genomic_DNA"/>
</dbReference>
<evidence type="ECO:0000313" key="1">
    <source>
        <dbReference type="EMBL" id="KAJ9644104.1"/>
    </source>
</evidence>
<protein>
    <submittedName>
        <fullName evidence="1">Uncharacterized protein</fullName>
    </submittedName>
</protein>
<proteinExistence type="predicted"/>
<comment type="caution">
    <text evidence="1">The sequence shown here is derived from an EMBL/GenBank/DDBJ whole genome shotgun (WGS) entry which is preliminary data.</text>
</comment>
<organism evidence="1 2">
    <name type="scientific">Coniosporium tulheliwenetii</name>
    <dbReference type="NCBI Taxonomy" id="3383036"/>
    <lineage>
        <taxon>Eukaryota</taxon>
        <taxon>Fungi</taxon>
        <taxon>Dikarya</taxon>
        <taxon>Ascomycota</taxon>
        <taxon>Pezizomycotina</taxon>
        <taxon>Dothideomycetes</taxon>
        <taxon>Dothideomycetes incertae sedis</taxon>
        <taxon>Coniosporium</taxon>
    </lineage>
</organism>